<accession>A0A0X7K1X5</accession>
<proteinExistence type="predicted"/>
<name>A0A0X7K1X5_9PSED</name>
<reference evidence="2" key="1">
    <citation type="submission" date="2016-01" db="EMBL/GenBank/DDBJ databases">
        <authorList>
            <person name="Gamez R.M."/>
            <person name="Rodriguez F."/>
            <person name="Bernal J.F."/>
            <person name="Agarwala R."/>
            <person name="Landsman D."/>
            <person name="Marino-Ramirez L."/>
        </authorList>
    </citation>
    <scope>NUCLEOTIDE SEQUENCE [LARGE SCALE GENOMIC DNA]</scope>
    <source>
        <strain evidence="2">Ps006</strain>
    </source>
</reference>
<organism evidence="1 2">
    <name type="scientific">Pseudomonas palleroniana</name>
    <dbReference type="NCBI Taxonomy" id="191390"/>
    <lineage>
        <taxon>Bacteria</taxon>
        <taxon>Pseudomonadati</taxon>
        <taxon>Pseudomonadota</taxon>
        <taxon>Gammaproteobacteria</taxon>
        <taxon>Pseudomonadales</taxon>
        <taxon>Pseudomonadaceae</taxon>
        <taxon>Pseudomonas</taxon>
    </lineage>
</organism>
<dbReference type="AlphaFoldDB" id="A0A0X7K1X5"/>
<gene>
    <name evidence="1" type="ORF">AWV77_17230</name>
</gene>
<dbReference type="EMBL" id="LRMR01000023">
    <property type="protein sequence ID" value="KWU49685.1"/>
    <property type="molecule type" value="Genomic_DNA"/>
</dbReference>
<dbReference type="Proteomes" id="UP000067111">
    <property type="component" value="Unassembled WGS sequence"/>
</dbReference>
<evidence type="ECO:0000313" key="1">
    <source>
        <dbReference type="EMBL" id="KWU49685.1"/>
    </source>
</evidence>
<dbReference type="OrthoDB" id="7067728at2"/>
<evidence type="ECO:0008006" key="3">
    <source>
        <dbReference type="Google" id="ProtNLM"/>
    </source>
</evidence>
<dbReference type="RefSeq" id="WP_060755390.1">
    <property type="nucleotide sequence ID" value="NZ_JBKQAR010000008.1"/>
</dbReference>
<evidence type="ECO:0000313" key="2">
    <source>
        <dbReference type="Proteomes" id="UP000067111"/>
    </source>
</evidence>
<protein>
    <recommendedName>
        <fullName evidence="3">RiboL-PSP-HEPN domain-containing protein</fullName>
    </recommendedName>
</protein>
<sequence length="187" mass="21527">MRGSTTDEHDRFVAFNDQLKKLAESEPLKEIDRKSPQSLQVMNFHLIFEFLIEQWINFKLNKGVSLFSGIEKIGFNNKLYIAKNIGLPKEIFKALDTVNRERNSFAHNIFKKTIARAKINEIAELADSIQATGGEFNRLGVYIEGSLFYAKNIECENTLLNLALTALKDKIRNYVFIDIYHETSHPI</sequence>
<comment type="caution">
    <text evidence="1">The sequence shown here is derived from an EMBL/GenBank/DDBJ whole genome shotgun (WGS) entry which is preliminary data.</text>
</comment>